<evidence type="ECO:0000313" key="2">
    <source>
        <dbReference type="Proteomes" id="UP001642409"/>
    </source>
</evidence>
<sequence length="155" mass="17964">MLNLHNIINYVTVVSIFKNCQFKVQTSNVSFVPGLVTGRSGFKDFHSQFRGFGGLVTVVFNLRTEVQEQLIIVQEYLITYSNSHLGIKVTPFKVRMFSDHNLSSSEFKNMMVFPTCVKKLRLSLFIFQMNVHFMLLQATYKISKLQFASIYKQIF</sequence>
<dbReference type="Proteomes" id="UP001642409">
    <property type="component" value="Unassembled WGS sequence"/>
</dbReference>
<proteinExistence type="predicted"/>
<organism evidence="1 2">
    <name type="scientific">Hexamita inflata</name>
    <dbReference type="NCBI Taxonomy" id="28002"/>
    <lineage>
        <taxon>Eukaryota</taxon>
        <taxon>Metamonada</taxon>
        <taxon>Diplomonadida</taxon>
        <taxon>Hexamitidae</taxon>
        <taxon>Hexamitinae</taxon>
        <taxon>Hexamita</taxon>
    </lineage>
</organism>
<gene>
    <name evidence="1" type="ORF">HINF_LOCUS37000</name>
</gene>
<dbReference type="EMBL" id="CAXDID020000137">
    <property type="protein sequence ID" value="CAL6037668.1"/>
    <property type="molecule type" value="Genomic_DNA"/>
</dbReference>
<reference evidence="1 2" key="1">
    <citation type="submission" date="2024-07" db="EMBL/GenBank/DDBJ databases">
        <authorList>
            <person name="Akdeniz Z."/>
        </authorList>
    </citation>
    <scope>NUCLEOTIDE SEQUENCE [LARGE SCALE GENOMIC DNA]</scope>
</reference>
<accession>A0ABP1JFQ9</accession>
<keyword evidence="2" id="KW-1185">Reference proteome</keyword>
<evidence type="ECO:0000313" key="1">
    <source>
        <dbReference type="EMBL" id="CAL6037668.1"/>
    </source>
</evidence>
<protein>
    <submittedName>
        <fullName evidence="1">Hypothetical_protein</fullName>
    </submittedName>
</protein>
<name>A0ABP1JFQ9_9EUKA</name>
<comment type="caution">
    <text evidence="1">The sequence shown here is derived from an EMBL/GenBank/DDBJ whole genome shotgun (WGS) entry which is preliminary data.</text>
</comment>